<reference evidence="4 5" key="1">
    <citation type="submission" date="2020-10" db="EMBL/GenBank/DDBJ databases">
        <title>Haloactinobacterium sp. RN3S43, a bacterium isolated from saline soil.</title>
        <authorList>
            <person name="Sun J.-Q."/>
        </authorList>
    </citation>
    <scope>NUCLEOTIDE SEQUENCE [LARGE SCALE GENOMIC DNA]</scope>
    <source>
        <strain evidence="4 5">RN3S43</strain>
    </source>
</reference>
<dbReference type="NCBIfam" id="TIGR00177">
    <property type="entry name" value="molyb_syn"/>
    <property type="match status" value="1"/>
</dbReference>
<dbReference type="InterPro" id="IPR051920">
    <property type="entry name" value="MPT_Adenylyltrnsfr/MoaC-Rel"/>
</dbReference>
<evidence type="ECO:0000256" key="2">
    <source>
        <dbReference type="ARBA" id="ARBA00023150"/>
    </source>
</evidence>
<gene>
    <name evidence="4" type="ORF">IM660_04020</name>
</gene>
<dbReference type="EMBL" id="CP063169">
    <property type="protein sequence ID" value="QOR71470.1"/>
    <property type="molecule type" value="Genomic_DNA"/>
</dbReference>
<dbReference type="SUPFAM" id="SSF53218">
    <property type="entry name" value="Molybdenum cofactor biosynthesis proteins"/>
    <property type="match status" value="1"/>
</dbReference>
<organism evidence="4 5">
    <name type="scientific">Ruania alkalisoli</name>
    <dbReference type="NCBI Taxonomy" id="2779775"/>
    <lineage>
        <taxon>Bacteria</taxon>
        <taxon>Bacillati</taxon>
        <taxon>Actinomycetota</taxon>
        <taxon>Actinomycetes</taxon>
        <taxon>Micrococcales</taxon>
        <taxon>Ruaniaceae</taxon>
        <taxon>Ruania</taxon>
    </lineage>
</organism>
<accession>A0A7M1SV61</accession>
<dbReference type="UniPathway" id="UPA00344"/>
<evidence type="ECO:0000313" key="5">
    <source>
        <dbReference type="Proteomes" id="UP000593758"/>
    </source>
</evidence>
<evidence type="ECO:0000256" key="1">
    <source>
        <dbReference type="ARBA" id="ARBA00005046"/>
    </source>
</evidence>
<comment type="pathway">
    <text evidence="1">Cofactor biosynthesis; molybdopterin biosynthesis.</text>
</comment>
<feature type="domain" description="MoaB/Mog" evidence="3">
    <location>
        <begin position="8"/>
        <end position="151"/>
    </location>
</feature>
<dbReference type="Pfam" id="PF00994">
    <property type="entry name" value="MoCF_biosynth"/>
    <property type="match status" value="1"/>
</dbReference>
<proteinExistence type="predicted"/>
<keyword evidence="2" id="KW-0501">Molybdenum cofactor biosynthesis</keyword>
<dbReference type="SMART" id="SM00852">
    <property type="entry name" value="MoCF_biosynth"/>
    <property type="match status" value="1"/>
</dbReference>
<dbReference type="PANTHER" id="PTHR43764">
    <property type="entry name" value="MOLYBDENUM COFACTOR BIOSYNTHESIS"/>
    <property type="match status" value="1"/>
</dbReference>
<dbReference type="PANTHER" id="PTHR43764:SF1">
    <property type="entry name" value="MOLYBDOPTERIN MOLYBDOTRANSFERASE"/>
    <property type="match status" value="1"/>
</dbReference>
<dbReference type="GO" id="GO:0006777">
    <property type="term" value="P:Mo-molybdopterin cofactor biosynthetic process"/>
    <property type="evidence" value="ECO:0007669"/>
    <property type="project" value="UniProtKB-KW"/>
</dbReference>
<keyword evidence="5" id="KW-1185">Reference proteome</keyword>
<dbReference type="CDD" id="cd00886">
    <property type="entry name" value="MogA_MoaB"/>
    <property type="match status" value="1"/>
</dbReference>
<dbReference type="InterPro" id="IPR036425">
    <property type="entry name" value="MoaB/Mog-like_dom_sf"/>
</dbReference>
<dbReference type="KEGG" id="halt:IM660_04020"/>
<dbReference type="RefSeq" id="WP_193498130.1">
    <property type="nucleotide sequence ID" value="NZ_CP063169.1"/>
</dbReference>
<dbReference type="AlphaFoldDB" id="A0A7M1SV61"/>
<dbReference type="Proteomes" id="UP000593758">
    <property type="component" value="Chromosome"/>
</dbReference>
<dbReference type="PROSITE" id="PS01078">
    <property type="entry name" value="MOCF_BIOSYNTHESIS_1"/>
    <property type="match status" value="1"/>
</dbReference>
<sequence>MSAAVPAAVITVSDRCARGERADRSGPAAAAMLAEAGYDVAPVVLIPDGQDTVESAIRSALARGTRVVLTTGGTGVSPRDLTPEGTARVLDRLLPGVAEQIRRQDADDVPTAVLSRGLAGVAGHALVVNAPGSVGGVTSAVRVLLPLIRHLLDQLDGGDHA</sequence>
<dbReference type="InterPro" id="IPR001453">
    <property type="entry name" value="MoaB/Mog_dom"/>
</dbReference>
<name>A0A7M1SV61_9MICO</name>
<protein>
    <submittedName>
        <fullName evidence="4">MogA/MoaB family molybdenum cofactor biosynthesis protein</fullName>
    </submittedName>
</protein>
<evidence type="ECO:0000313" key="4">
    <source>
        <dbReference type="EMBL" id="QOR71470.1"/>
    </source>
</evidence>
<dbReference type="InterPro" id="IPR008284">
    <property type="entry name" value="MoCF_biosynth_CS"/>
</dbReference>
<dbReference type="Gene3D" id="3.40.980.10">
    <property type="entry name" value="MoaB/Mog-like domain"/>
    <property type="match status" value="1"/>
</dbReference>
<evidence type="ECO:0000259" key="3">
    <source>
        <dbReference type="SMART" id="SM00852"/>
    </source>
</evidence>